<dbReference type="Pfam" id="PF13873">
    <property type="entry name" value="Myb_DNA-bind_5"/>
    <property type="match status" value="1"/>
</dbReference>
<gene>
    <name evidence="4" type="ORF">NDU88_008234</name>
</gene>
<feature type="domain" description="HTH myb-type" evidence="3">
    <location>
        <begin position="29"/>
        <end position="102"/>
    </location>
</feature>
<feature type="region of interest" description="Disordered" evidence="1">
    <location>
        <begin position="99"/>
        <end position="125"/>
    </location>
</feature>
<dbReference type="InterPro" id="IPR028002">
    <property type="entry name" value="Myb_DNA-bind_5"/>
</dbReference>
<dbReference type="PROSITE" id="PS50090">
    <property type="entry name" value="MYB_LIKE"/>
    <property type="match status" value="1"/>
</dbReference>
<keyword evidence="5" id="KW-1185">Reference proteome</keyword>
<sequence>MDPRCLDRPQEDDNRPGTSQEDPHKTQEREKKRKCCFSAEEQDILVKEVTEHQHQLFVTSKLPISRREAIWQQIVDKINSVEVRRTVIECKKRWHDCKRRSKEKMARNRKAALQTGGGSPAPQEAPDHMEEMVAAVIPEEIVTGIQGQHRLPGDNTNAGKAGTSHYKSQNIDTLIVQYLIAEGDGSPVDMPVLDCPDDMDDELTNISQQTLQDVLGTLQTPPSVARRSTDTAAITEDPPTTPIVRPASSNPAEDFDDTGTSFERTVVGVQRELAKEVQVGMENMAASLEGVHSYMIVRVTRSAGSAHVPNTSTTEQLQDSDR</sequence>
<dbReference type="PANTHER" id="PTHR23098:SF16">
    <property type="entry name" value="REGULATORY PROTEIN ZESTE"/>
    <property type="match status" value="1"/>
</dbReference>
<evidence type="ECO:0000313" key="5">
    <source>
        <dbReference type="Proteomes" id="UP001066276"/>
    </source>
</evidence>
<protein>
    <recommendedName>
        <fullName evidence="6">Nuclear apoptosis-inducing factor 1</fullName>
    </recommendedName>
</protein>
<feature type="region of interest" description="Disordered" evidence="1">
    <location>
        <begin position="1"/>
        <end position="33"/>
    </location>
</feature>
<evidence type="ECO:0000259" key="2">
    <source>
        <dbReference type="PROSITE" id="PS50090"/>
    </source>
</evidence>
<feature type="compositionally biased region" description="Basic and acidic residues" evidence="1">
    <location>
        <begin position="1"/>
        <end position="30"/>
    </location>
</feature>
<feature type="domain" description="Myb-like" evidence="2">
    <location>
        <begin position="29"/>
        <end position="95"/>
    </location>
</feature>
<dbReference type="Gene3D" id="1.10.10.60">
    <property type="entry name" value="Homeodomain-like"/>
    <property type="match status" value="1"/>
</dbReference>
<proteinExistence type="predicted"/>
<accession>A0AAV7QMY4</accession>
<evidence type="ECO:0000259" key="3">
    <source>
        <dbReference type="PROSITE" id="PS51294"/>
    </source>
</evidence>
<dbReference type="EMBL" id="JANPWB010000010">
    <property type="protein sequence ID" value="KAJ1141906.1"/>
    <property type="molecule type" value="Genomic_DNA"/>
</dbReference>
<dbReference type="InterPro" id="IPR001005">
    <property type="entry name" value="SANT/Myb"/>
</dbReference>
<evidence type="ECO:0008006" key="6">
    <source>
        <dbReference type="Google" id="ProtNLM"/>
    </source>
</evidence>
<dbReference type="PROSITE" id="PS51294">
    <property type="entry name" value="HTH_MYB"/>
    <property type="match status" value="1"/>
</dbReference>
<evidence type="ECO:0000313" key="4">
    <source>
        <dbReference type="EMBL" id="KAJ1141906.1"/>
    </source>
</evidence>
<dbReference type="SMART" id="SM00717">
    <property type="entry name" value="SANT"/>
    <property type="match status" value="1"/>
</dbReference>
<dbReference type="GO" id="GO:0005634">
    <property type="term" value="C:nucleus"/>
    <property type="evidence" value="ECO:0007669"/>
    <property type="project" value="TreeGrafter"/>
</dbReference>
<reference evidence="4" key="1">
    <citation type="journal article" date="2022" name="bioRxiv">
        <title>Sequencing and chromosome-scale assembly of the giantPleurodeles waltlgenome.</title>
        <authorList>
            <person name="Brown T."/>
            <person name="Elewa A."/>
            <person name="Iarovenko S."/>
            <person name="Subramanian E."/>
            <person name="Araus A.J."/>
            <person name="Petzold A."/>
            <person name="Susuki M."/>
            <person name="Suzuki K.-i.T."/>
            <person name="Hayashi T."/>
            <person name="Toyoda A."/>
            <person name="Oliveira C."/>
            <person name="Osipova E."/>
            <person name="Leigh N.D."/>
            <person name="Simon A."/>
            <person name="Yun M.H."/>
        </authorList>
    </citation>
    <scope>NUCLEOTIDE SEQUENCE</scope>
    <source>
        <strain evidence="4">20211129_DDA</strain>
        <tissue evidence="4">Liver</tissue>
    </source>
</reference>
<feature type="compositionally biased region" description="Polar residues" evidence="1">
    <location>
        <begin position="308"/>
        <end position="322"/>
    </location>
</feature>
<feature type="region of interest" description="Disordered" evidence="1">
    <location>
        <begin position="303"/>
        <end position="322"/>
    </location>
</feature>
<dbReference type="AlphaFoldDB" id="A0AAV7QMY4"/>
<name>A0AAV7QMY4_PLEWA</name>
<dbReference type="Proteomes" id="UP001066276">
    <property type="component" value="Chromosome 6"/>
</dbReference>
<feature type="region of interest" description="Disordered" evidence="1">
    <location>
        <begin position="221"/>
        <end position="259"/>
    </location>
</feature>
<evidence type="ECO:0000256" key="1">
    <source>
        <dbReference type="SAM" id="MobiDB-lite"/>
    </source>
</evidence>
<feature type="compositionally biased region" description="Basic residues" evidence="1">
    <location>
        <begin position="99"/>
        <end position="110"/>
    </location>
</feature>
<comment type="caution">
    <text evidence="4">The sequence shown here is derived from an EMBL/GenBank/DDBJ whole genome shotgun (WGS) entry which is preliminary data.</text>
</comment>
<dbReference type="InterPro" id="IPR017930">
    <property type="entry name" value="Myb_dom"/>
</dbReference>
<dbReference type="PANTHER" id="PTHR23098">
    <property type="entry name" value="AGAP001331-PA-RELATED"/>
    <property type="match status" value="1"/>
</dbReference>
<organism evidence="4 5">
    <name type="scientific">Pleurodeles waltl</name>
    <name type="common">Iberian ribbed newt</name>
    <dbReference type="NCBI Taxonomy" id="8319"/>
    <lineage>
        <taxon>Eukaryota</taxon>
        <taxon>Metazoa</taxon>
        <taxon>Chordata</taxon>
        <taxon>Craniata</taxon>
        <taxon>Vertebrata</taxon>
        <taxon>Euteleostomi</taxon>
        <taxon>Amphibia</taxon>
        <taxon>Batrachia</taxon>
        <taxon>Caudata</taxon>
        <taxon>Salamandroidea</taxon>
        <taxon>Salamandridae</taxon>
        <taxon>Pleurodelinae</taxon>
        <taxon>Pleurodeles</taxon>
    </lineage>
</organism>